<dbReference type="EMBL" id="RYFI01000006">
    <property type="protein sequence ID" value="RXF73901.1"/>
    <property type="molecule type" value="Genomic_DNA"/>
</dbReference>
<dbReference type="Proteomes" id="UP000289708">
    <property type="component" value="Unassembled WGS sequence"/>
</dbReference>
<comment type="caution">
    <text evidence="1">The sequence shown here is derived from an EMBL/GenBank/DDBJ whole genome shotgun (WGS) entry which is preliminary data.</text>
</comment>
<accession>A0A4Q0MJK8</accession>
<dbReference type="OrthoDB" id="8005816at2"/>
<name>A0A4Q0MJK8_9HYPH</name>
<reference evidence="1 2" key="1">
    <citation type="submission" date="2018-12" db="EMBL/GenBank/DDBJ databases">
        <title>bacterium Hansschlegelia zhihuaiae S113.</title>
        <authorList>
            <person name="He J."/>
        </authorList>
    </citation>
    <scope>NUCLEOTIDE SEQUENCE [LARGE SCALE GENOMIC DNA]</scope>
    <source>
        <strain evidence="1 2">S 113</strain>
    </source>
</reference>
<gene>
    <name evidence="1" type="ORF">EK403_07965</name>
</gene>
<protein>
    <submittedName>
        <fullName evidence="1">Uncharacterized protein</fullName>
    </submittedName>
</protein>
<organism evidence="1 2">
    <name type="scientific">Hansschlegelia zhihuaiae</name>
    <dbReference type="NCBI Taxonomy" id="405005"/>
    <lineage>
        <taxon>Bacteria</taxon>
        <taxon>Pseudomonadati</taxon>
        <taxon>Pseudomonadota</taxon>
        <taxon>Alphaproteobacteria</taxon>
        <taxon>Hyphomicrobiales</taxon>
        <taxon>Methylopilaceae</taxon>
        <taxon>Hansschlegelia</taxon>
    </lineage>
</organism>
<sequence length="346" mass="38822">MSNIVQFPVEKSRGDFFAVDAKIWDKLCREGGLNMPIAYLVMARGTGHDNRTTSWSTNAIEQRTGISRPQAKLAVQKLVGGGYVRVDQAGTRPRYTLLPPKGKASEPDFIWLPNTLIDGADGEVPPVELLRQSASLPGLQLFVELYHAQSLAYVGGVHWRLIRSAYDRHRVGQRGQYVVWGFQHKTDEVWHKAAPFVVGKPVGQFRGDGDDKRLVLWDALHVLKATGLAEYVGHVIDADTDDASVVHPYALGETGELEERVISLEAHRAGQALLTDGQRAWVEEHGLRLLPAEQHRTNIQLVGLLRLKYRARTAATATWYDTEKWKEWAATYQRLQHEETDTYAAL</sequence>
<proteinExistence type="predicted"/>
<dbReference type="AlphaFoldDB" id="A0A4Q0MJK8"/>
<keyword evidence="2" id="KW-1185">Reference proteome</keyword>
<dbReference type="RefSeq" id="WP_128776973.1">
    <property type="nucleotide sequence ID" value="NZ_RYFI01000006.1"/>
</dbReference>
<evidence type="ECO:0000313" key="1">
    <source>
        <dbReference type="EMBL" id="RXF73901.1"/>
    </source>
</evidence>
<evidence type="ECO:0000313" key="2">
    <source>
        <dbReference type="Proteomes" id="UP000289708"/>
    </source>
</evidence>